<evidence type="ECO:0000313" key="3">
    <source>
        <dbReference type="Proteomes" id="UP001589810"/>
    </source>
</evidence>
<evidence type="ECO:0000313" key="2">
    <source>
        <dbReference type="EMBL" id="MFC0541479.1"/>
    </source>
</evidence>
<comment type="caution">
    <text evidence="2">The sequence shown here is derived from an EMBL/GenBank/DDBJ whole genome shotgun (WGS) entry which is preliminary data.</text>
</comment>
<proteinExistence type="predicted"/>
<organism evidence="2 3">
    <name type="scientific">Kutzneria chonburiensis</name>
    <dbReference type="NCBI Taxonomy" id="1483604"/>
    <lineage>
        <taxon>Bacteria</taxon>
        <taxon>Bacillati</taxon>
        <taxon>Actinomycetota</taxon>
        <taxon>Actinomycetes</taxon>
        <taxon>Pseudonocardiales</taxon>
        <taxon>Pseudonocardiaceae</taxon>
        <taxon>Kutzneria</taxon>
    </lineage>
</organism>
<dbReference type="RefSeq" id="WP_273942507.1">
    <property type="nucleotide sequence ID" value="NZ_CP097263.1"/>
</dbReference>
<dbReference type="Proteomes" id="UP001589810">
    <property type="component" value="Unassembled WGS sequence"/>
</dbReference>
<accession>A0ABV6MMG0</accession>
<dbReference type="EMBL" id="JBHLUD010000002">
    <property type="protein sequence ID" value="MFC0541479.1"/>
    <property type="molecule type" value="Genomic_DNA"/>
</dbReference>
<evidence type="ECO:0000256" key="1">
    <source>
        <dbReference type="SAM" id="SignalP"/>
    </source>
</evidence>
<sequence length="334" mass="34825">MHKRVAVLATAMLALGVGTAVPAAAAAQTCTWQVSKVSTPAGYLERSTTVTGTDSHGNYSGTTGSVATDAAIPLVWTNGRPRVADELSDFTYPQVVDENSHGTILVSGTQRGTGRSGAFLFTNAHSGHGTLTNLPTPAGYATDYAVALNERGDVLARGHAVKDGHEVSLYWSTLAAAPIVIDTPYGSGVDLDDDGTVLLYDGADNPAHLWRHGQIVPVAADFPTLFRAIRNGTVIGTKVESPWPESQSLLWREPGTARAIDNGGTAQAINARGLIAGSKGALVGPPAVWSGTTYLADLPLPAGITDDSDVYVIGDDNTIFGRVSDYGPLQWNCA</sequence>
<feature type="signal peptide" evidence="1">
    <location>
        <begin position="1"/>
        <end position="25"/>
    </location>
</feature>
<keyword evidence="1" id="KW-0732">Signal</keyword>
<name>A0ABV6MMG0_9PSEU</name>
<protein>
    <recommendedName>
        <fullName evidence="4">Bulb-type lectin domain-containing protein</fullName>
    </recommendedName>
</protein>
<reference evidence="2 3" key="1">
    <citation type="submission" date="2024-09" db="EMBL/GenBank/DDBJ databases">
        <authorList>
            <person name="Sun Q."/>
            <person name="Mori K."/>
        </authorList>
    </citation>
    <scope>NUCLEOTIDE SEQUENCE [LARGE SCALE GENOMIC DNA]</scope>
    <source>
        <strain evidence="2 3">TBRC 1432</strain>
    </source>
</reference>
<keyword evidence="3" id="KW-1185">Reference proteome</keyword>
<feature type="chain" id="PRO_5047420141" description="Bulb-type lectin domain-containing protein" evidence="1">
    <location>
        <begin position="26"/>
        <end position="334"/>
    </location>
</feature>
<gene>
    <name evidence="2" type="ORF">ACFFH7_08290</name>
</gene>
<evidence type="ECO:0008006" key="4">
    <source>
        <dbReference type="Google" id="ProtNLM"/>
    </source>
</evidence>